<feature type="non-terminal residue" evidence="3">
    <location>
        <position position="87"/>
    </location>
</feature>
<feature type="DNA-binding region" description="HMG box" evidence="1">
    <location>
        <begin position="5"/>
        <end position="87"/>
    </location>
</feature>
<accession>A0A4P9X9X9</accession>
<feature type="non-terminal residue" evidence="3">
    <location>
        <position position="1"/>
    </location>
</feature>
<organism evidence="3 4">
    <name type="scientific">Caulochytrium protostelioides</name>
    <dbReference type="NCBI Taxonomy" id="1555241"/>
    <lineage>
        <taxon>Eukaryota</taxon>
        <taxon>Fungi</taxon>
        <taxon>Fungi incertae sedis</taxon>
        <taxon>Chytridiomycota</taxon>
        <taxon>Chytridiomycota incertae sedis</taxon>
        <taxon>Chytridiomycetes</taxon>
        <taxon>Caulochytriales</taxon>
        <taxon>Caulochytriaceae</taxon>
        <taxon>Caulochytrium</taxon>
    </lineage>
</organism>
<dbReference type="PROSITE" id="PS50118">
    <property type="entry name" value="HMG_BOX_2"/>
    <property type="match status" value="1"/>
</dbReference>
<dbReference type="InterPro" id="IPR009071">
    <property type="entry name" value="HMG_box_dom"/>
</dbReference>
<dbReference type="AlphaFoldDB" id="A0A4P9X9X9"/>
<gene>
    <name evidence="3" type="ORF">CXG81DRAFT_1396</name>
</gene>
<dbReference type="STRING" id="1555241.A0A4P9X9X9"/>
<dbReference type="GO" id="GO:0005634">
    <property type="term" value="C:nucleus"/>
    <property type="evidence" value="ECO:0007669"/>
    <property type="project" value="UniProtKB-UniRule"/>
</dbReference>
<dbReference type="Pfam" id="PF00505">
    <property type="entry name" value="HMG_box"/>
    <property type="match status" value="1"/>
</dbReference>
<feature type="domain" description="HMG box" evidence="2">
    <location>
        <begin position="5"/>
        <end position="87"/>
    </location>
</feature>
<evidence type="ECO:0000259" key="2">
    <source>
        <dbReference type="PROSITE" id="PS50118"/>
    </source>
</evidence>
<proteinExistence type="predicted"/>
<reference evidence="4" key="1">
    <citation type="journal article" date="2018" name="Nat. Microbiol.">
        <title>Leveraging single-cell genomics to expand the fungal tree of life.</title>
        <authorList>
            <person name="Ahrendt S.R."/>
            <person name="Quandt C.A."/>
            <person name="Ciobanu D."/>
            <person name="Clum A."/>
            <person name="Salamov A."/>
            <person name="Andreopoulos B."/>
            <person name="Cheng J.F."/>
            <person name="Woyke T."/>
            <person name="Pelin A."/>
            <person name="Henrissat B."/>
            <person name="Reynolds N.K."/>
            <person name="Benny G.L."/>
            <person name="Smith M.E."/>
            <person name="James T.Y."/>
            <person name="Grigoriev I.V."/>
        </authorList>
    </citation>
    <scope>NUCLEOTIDE SEQUENCE [LARGE SCALE GENOMIC DNA]</scope>
    <source>
        <strain evidence="4">ATCC 52028</strain>
    </source>
</reference>
<dbReference type="Proteomes" id="UP000274922">
    <property type="component" value="Unassembled WGS sequence"/>
</dbReference>
<name>A0A4P9X9X9_9FUNG</name>
<keyword evidence="1" id="KW-0238">DNA-binding</keyword>
<evidence type="ECO:0000313" key="4">
    <source>
        <dbReference type="Proteomes" id="UP000274922"/>
    </source>
</evidence>
<dbReference type="Gene3D" id="1.10.30.10">
    <property type="entry name" value="High mobility group box domain"/>
    <property type="match status" value="1"/>
</dbReference>
<evidence type="ECO:0000313" key="3">
    <source>
        <dbReference type="EMBL" id="RKP02163.1"/>
    </source>
</evidence>
<protein>
    <recommendedName>
        <fullName evidence="2">HMG box domain-containing protein</fullName>
    </recommendedName>
</protein>
<dbReference type="GO" id="GO:0003677">
    <property type="term" value="F:DNA binding"/>
    <property type="evidence" value="ECO:0007669"/>
    <property type="project" value="UniProtKB-UniRule"/>
</dbReference>
<dbReference type="OrthoDB" id="1919336at2759"/>
<evidence type="ECO:0000256" key="1">
    <source>
        <dbReference type="PROSITE-ProRule" id="PRU00267"/>
    </source>
</evidence>
<dbReference type="InterPro" id="IPR036910">
    <property type="entry name" value="HMG_box_dom_sf"/>
</dbReference>
<dbReference type="SUPFAM" id="SSF47095">
    <property type="entry name" value="HMG-box"/>
    <property type="match status" value="1"/>
</dbReference>
<keyword evidence="1" id="KW-0539">Nucleus</keyword>
<sequence length="87" mass="9952">DPNEPTYPANAFMLFSDLMRDDIKAERDRVVLEDPAAALAAGSEAGLMNVTKTLGKRWRMLSADERDHYFALWRDKVSAYKIALRDY</sequence>
<dbReference type="EMBL" id="ML014150">
    <property type="protein sequence ID" value="RKP02163.1"/>
    <property type="molecule type" value="Genomic_DNA"/>
</dbReference>
<keyword evidence="4" id="KW-1185">Reference proteome</keyword>